<protein>
    <submittedName>
        <fullName evidence="1">Uncharacterized protein</fullName>
    </submittedName>
</protein>
<dbReference type="AlphaFoldDB" id="A0A6N4SQE0"/>
<sequence>MNRKVKRALPVLLILAIGYFSLPYLNGRNRYLNYLNYIFRGNSLQVSCSKNLDIKNSVVFLKMKQH</sequence>
<evidence type="ECO:0000313" key="2">
    <source>
        <dbReference type="Proteomes" id="UP000001822"/>
    </source>
</evidence>
<gene>
    <name evidence="1" type="ordered locus">CHU_1206</name>
</gene>
<evidence type="ECO:0000313" key="1">
    <source>
        <dbReference type="EMBL" id="ABG58480.1"/>
    </source>
</evidence>
<accession>A0A6N4SQE0</accession>
<dbReference type="KEGG" id="chu:CHU_1206"/>
<reference evidence="1 2" key="1">
    <citation type="journal article" date="2007" name="Appl. Environ. Microbiol.">
        <title>Genome sequence of the cellulolytic gliding bacterium Cytophaga hutchinsonii.</title>
        <authorList>
            <person name="Xie G."/>
            <person name="Bruce D.C."/>
            <person name="Challacombe J.F."/>
            <person name="Chertkov O."/>
            <person name="Detter J.C."/>
            <person name="Gilna P."/>
            <person name="Han C.S."/>
            <person name="Lucas S."/>
            <person name="Misra M."/>
            <person name="Myers G.L."/>
            <person name="Richardson P."/>
            <person name="Tapia R."/>
            <person name="Thayer N."/>
            <person name="Thompson L.S."/>
            <person name="Brettin T.S."/>
            <person name="Henrissat B."/>
            <person name="Wilson D.B."/>
            <person name="McBride M.J."/>
        </authorList>
    </citation>
    <scope>NUCLEOTIDE SEQUENCE [LARGE SCALE GENOMIC DNA]</scope>
    <source>
        <strain evidence="2">ATCC 33406 / DSM 1761 / CIP 103989 / NBRC 15051 / NCIMB 9469 / D465</strain>
    </source>
</reference>
<dbReference type="RefSeq" id="WP_011584595.1">
    <property type="nucleotide sequence ID" value="NC_008255.1"/>
</dbReference>
<organism evidence="1 2">
    <name type="scientific">Cytophaga hutchinsonii (strain ATCC 33406 / DSM 1761 / CIP 103989 / NBRC 15051 / NCIMB 9469 / D465)</name>
    <dbReference type="NCBI Taxonomy" id="269798"/>
    <lineage>
        <taxon>Bacteria</taxon>
        <taxon>Pseudomonadati</taxon>
        <taxon>Bacteroidota</taxon>
        <taxon>Cytophagia</taxon>
        <taxon>Cytophagales</taxon>
        <taxon>Cytophagaceae</taxon>
        <taxon>Cytophaga</taxon>
    </lineage>
</organism>
<dbReference type="EMBL" id="CP000383">
    <property type="protein sequence ID" value="ABG58480.1"/>
    <property type="molecule type" value="Genomic_DNA"/>
</dbReference>
<name>A0A6N4SQE0_CYTH3</name>
<proteinExistence type="predicted"/>
<dbReference type="Proteomes" id="UP000001822">
    <property type="component" value="Chromosome"/>
</dbReference>
<keyword evidence="2" id="KW-1185">Reference proteome</keyword>